<dbReference type="Proteomes" id="UP000219020">
    <property type="component" value="Unassembled WGS sequence"/>
</dbReference>
<keyword evidence="2" id="KW-1185">Reference proteome</keyword>
<protein>
    <recommendedName>
        <fullName evidence="3">Mobile element protein</fullName>
    </recommendedName>
</protein>
<dbReference type="AlphaFoldDB" id="A0A2A5T7J6"/>
<dbReference type="EMBL" id="NBYY01000004">
    <property type="protein sequence ID" value="PCS24102.1"/>
    <property type="molecule type" value="Genomic_DNA"/>
</dbReference>
<organism evidence="1 2">
    <name type="scientific">Candidatus Enterovibrio escicola</name>
    <dbReference type="NCBI Taxonomy" id="1927127"/>
    <lineage>
        <taxon>Bacteria</taxon>
        <taxon>Pseudomonadati</taxon>
        <taxon>Pseudomonadota</taxon>
        <taxon>Gammaproteobacteria</taxon>
        <taxon>Vibrionales</taxon>
        <taxon>Vibrionaceae</taxon>
        <taxon>Enterovibrio</taxon>
    </lineage>
</organism>
<evidence type="ECO:0000313" key="1">
    <source>
        <dbReference type="EMBL" id="PCS24102.1"/>
    </source>
</evidence>
<gene>
    <name evidence="1" type="ORF">BTN49_0207</name>
</gene>
<sequence>MLSHKITLLDYNNQVGVALENMKEINKVIKLNMPVRQ</sequence>
<comment type="caution">
    <text evidence="1">The sequence shown here is derived from an EMBL/GenBank/DDBJ whole genome shotgun (WGS) entry which is preliminary data.</text>
</comment>
<name>A0A2A5T7J6_9GAMM</name>
<evidence type="ECO:0000313" key="2">
    <source>
        <dbReference type="Proteomes" id="UP000219020"/>
    </source>
</evidence>
<reference evidence="2" key="1">
    <citation type="submission" date="2017-04" db="EMBL/GenBank/DDBJ databases">
        <title>Genome evolution of the luminous symbionts of deep sea anglerfish.</title>
        <authorList>
            <person name="Hendry T.A."/>
        </authorList>
    </citation>
    <scope>NUCLEOTIDE SEQUENCE [LARGE SCALE GENOMIC DNA]</scope>
</reference>
<evidence type="ECO:0008006" key="3">
    <source>
        <dbReference type="Google" id="ProtNLM"/>
    </source>
</evidence>
<accession>A0A2A5T7J6</accession>
<proteinExistence type="predicted"/>